<dbReference type="AlphaFoldDB" id="A0A1G2A7B9"/>
<name>A0A1G2A7B9_9BACT</name>
<dbReference type="EMBL" id="MHJU01000023">
    <property type="protein sequence ID" value="OGY72803.1"/>
    <property type="molecule type" value="Genomic_DNA"/>
</dbReference>
<accession>A0A1G2A7B9</accession>
<evidence type="ECO:0000313" key="3">
    <source>
        <dbReference type="Proteomes" id="UP000178315"/>
    </source>
</evidence>
<proteinExistence type="predicted"/>
<gene>
    <name evidence="2" type="ORF">A3H61_02520</name>
</gene>
<comment type="caution">
    <text evidence="2">The sequence shown here is derived from an EMBL/GenBank/DDBJ whole genome shotgun (WGS) entry which is preliminary data.</text>
</comment>
<evidence type="ECO:0000313" key="2">
    <source>
        <dbReference type="EMBL" id="OGY72803.1"/>
    </source>
</evidence>
<feature type="chain" id="PRO_5009581911" description="D-glucuronyl C5-epimerase C-terminal domain-containing protein" evidence="1">
    <location>
        <begin position="34"/>
        <end position="383"/>
    </location>
</feature>
<evidence type="ECO:0000256" key="1">
    <source>
        <dbReference type="SAM" id="SignalP"/>
    </source>
</evidence>
<sequence length="383" mass="44366">MENHKLKTVNQISRLICVLSAALFLIMAPDALSTTSTTISLNDYIAYFYNKHSAFLNETYQTTFRAWHFDIPYYEPDKRWMKTNMSPRYQMSSAAFYAYQMQDSSRARVLVRDAILDTTIRYEKQGPSESFEGAIAAFLTVRLLEREETFPKHKRLFNAEEKRKILSILSKRLFLGLPTKDTENRAALAGVYWYYTGAYLQKHGILNDSEFQKVKERAKAKIDQSIKETLARPDNRYREKGLFSLHYHIVETFMLLMYGHLANEPVYMEKARAMTDVINSLAQDDGFLDAHIGHRPSGIGAQGYLMAGVLNLYFKNKTRAEKFFNYSYGARFFKDLRHPNRLVWYDTKSSSPIFNDDISFVNMAELALILFQKDAPILIATLP</sequence>
<organism evidence="2 3">
    <name type="scientific">Candidatus Jacksonbacteria bacterium RIFCSPLOWO2_02_FULL_44_20</name>
    <dbReference type="NCBI Taxonomy" id="1798460"/>
    <lineage>
        <taxon>Bacteria</taxon>
        <taxon>Candidatus Jacksoniibacteriota</taxon>
    </lineage>
</organism>
<feature type="signal peptide" evidence="1">
    <location>
        <begin position="1"/>
        <end position="33"/>
    </location>
</feature>
<dbReference type="Proteomes" id="UP000178315">
    <property type="component" value="Unassembled WGS sequence"/>
</dbReference>
<protein>
    <recommendedName>
        <fullName evidence="4">D-glucuronyl C5-epimerase C-terminal domain-containing protein</fullName>
    </recommendedName>
</protein>
<evidence type="ECO:0008006" key="4">
    <source>
        <dbReference type="Google" id="ProtNLM"/>
    </source>
</evidence>
<keyword evidence="1" id="KW-0732">Signal</keyword>
<reference evidence="2 3" key="1">
    <citation type="journal article" date="2016" name="Nat. Commun.">
        <title>Thousands of microbial genomes shed light on interconnected biogeochemical processes in an aquifer system.</title>
        <authorList>
            <person name="Anantharaman K."/>
            <person name="Brown C.T."/>
            <person name="Hug L.A."/>
            <person name="Sharon I."/>
            <person name="Castelle C.J."/>
            <person name="Probst A.J."/>
            <person name="Thomas B.C."/>
            <person name="Singh A."/>
            <person name="Wilkins M.J."/>
            <person name="Karaoz U."/>
            <person name="Brodie E.L."/>
            <person name="Williams K.H."/>
            <person name="Hubbard S.S."/>
            <person name="Banfield J.F."/>
        </authorList>
    </citation>
    <scope>NUCLEOTIDE SEQUENCE [LARGE SCALE GENOMIC DNA]</scope>
</reference>